<reference evidence="1" key="1">
    <citation type="journal article" date="2015" name="Nature">
        <title>Complex archaea that bridge the gap between prokaryotes and eukaryotes.</title>
        <authorList>
            <person name="Spang A."/>
            <person name="Saw J.H."/>
            <person name="Jorgensen S.L."/>
            <person name="Zaremba-Niedzwiedzka K."/>
            <person name="Martijn J."/>
            <person name="Lind A.E."/>
            <person name="van Eijk R."/>
            <person name="Schleper C."/>
            <person name="Guy L."/>
            <person name="Ettema T.J."/>
        </authorList>
    </citation>
    <scope>NUCLEOTIDE SEQUENCE</scope>
</reference>
<evidence type="ECO:0000313" key="1">
    <source>
        <dbReference type="EMBL" id="KKN85107.1"/>
    </source>
</evidence>
<comment type="caution">
    <text evidence="1">The sequence shown here is derived from an EMBL/GenBank/DDBJ whole genome shotgun (WGS) entry which is preliminary data.</text>
</comment>
<gene>
    <name evidence="1" type="ORF">LCGC14_0282760</name>
</gene>
<accession>A0A0F9UCJ2</accession>
<proteinExistence type="predicted"/>
<dbReference type="EMBL" id="LAZR01000163">
    <property type="protein sequence ID" value="KKN85107.1"/>
    <property type="molecule type" value="Genomic_DNA"/>
</dbReference>
<protein>
    <submittedName>
        <fullName evidence="1">Uncharacterized protein</fullName>
    </submittedName>
</protein>
<organism evidence="1">
    <name type="scientific">marine sediment metagenome</name>
    <dbReference type="NCBI Taxonomy" id="412755"/>
    <lineage>
        <taxon>unclassified sequences</taxon>
        <taxon>metagenomes</taxon>
        <taxon>ecological metagenomes</taxon>
    </lineage>
</organism>
<dbReference type="AlphaFoldDB" id="A0A0F9UCJ2"/>
<sequence>MSKEVSHEMIAVAIKIAEAYQRDLEKPELKSLKKVFRNSRKYGFPFVCTLADKSEEQQLHWAARLLLEVAGTWPIEDIPEQMTLTQGTALFNDARQLLEYGLGNANQIGVA</sequence>
<name>A0A0F9UCJ2_9ZZZZ</name>